<evidence type="ECO:0000313" key="11">
    <source>
        <dbReference type="RefSeq" id="XP_039127776.1"/>
    </source>
</evidence>
<evidence type="ECO:0000256" key="5">
    <source>
        <dbReference type="ARBA" id="ARBA00022989"/>
    </source>
</evidence>
<evidence type="ECO:0000256" key="7">
    <source>
        <dbReference type="ARBA" id="ARBA00023136"/>
    </source>
</evidence>
<keyword evidence="7 9" id="KW-0472">Membrane</keyword>
<dbReference type="PANTHER" id="PTHR31086">
    <property type="entry name" value="ALUMINUM-ACTIVATED MALATE TRANSPORTER 10"/>
    <property type="match status" value="1"/>
</dbReference>
<dbReference type="GeneID" id="120263871"/>
<dbReference type="GO" id="GO:0015743">
    <property type="term" value="P:malate transport"/>
    <property type="evidence" value="ECO:0007669"/>
    <property type="project" value="InterPro"/>
</dbReference>
<evidence type="ECO:0000256" key="1">
    <source>
        <dbReference type="ARBA" id="ARBA00004141"/>
    </source>
</evidence>
<sequence length="463" mass="51422">MKQMDRKIAPEALSKEEFDSVVISVDEIGATPPNIIYKNEEQEEQHGNKQWRQGALFLMSYVLSLFSWRQMKDSEIKRVAHSFKVGLALVLVSLLYMLEAVHDKLGDNAMWAVMTVVVVFEFTSGATISKGLNRGAGTILGCGLGSLVALLSQEIGGTGKAVAIGSSVFIFGATATYFRLAPKIKKKYDYGALIFILTFSLVSVSGFRGDQIIKLSRDRLSSIMIGFSICLFIAIFVSPVWAGDELHNSLSNKFDKLAESLEGCMEDYTCLLEGKKGTQSIRERIRSNCLSVLSSKSSDEALANFATWEPWHGRFGFYYPWKKYLQIGDSLRELAAYIFSLTGCLQSINQPPQEFLLNGVKERCESTCKLMGSTLREIGKNIKNMTSHGQRDIMLVKLENLRLELCSSTLQSSIEMLMNQSGAIEGGTSFTSSVFLLGEIIGKVEVLIKEIQDFEKLANFPQK</sequence>
<name>A0AB40BKI8_DIOCR</name>
<dbReference type="RefSeq" id="XP_039127776.1">
    <property type="nucleotide sequence ID" value="XM_039271842.1"/>
</dbReference>
<keyword evidence="4 9" id="KW-0812">Transmembrane</keyword>
<evidence type="ECO:0000256" key="8">
    <source>
        <dbReference type="ARBA" id="ARBA00023303"/>
    </source>
</evidence>
<dbReference type="Proteomes" id="UP001515500">
    <property type="component" value="Chromosome 6"/>
</dbReference>
<evidence type="ECO:0000313" key="10">
    <source>
        <dbReference type="Proteomes" id="UP001515500"/>
    </source>
</evidence>
<evidence type="ECO:0000256" key="3">
    <source>
        <dbReference type="ARBA" id="ARBA00022448"/>
    </source>
</evidence>
<keyword evidence="6" id="KW-0406">Ion transport</keyword>
<keyword evidence="3" id="KW-0813">Transport</keyword>
<keyword evidence="5 9" id="KW-1133">Transmembrane helix</keyword>
<feature type="transmembrane region" description="Helical" evidence="9">
    <location>
        <begin position="110"/>
        <end position="128"/>
    </location>
</feature>
<comment type="subcellular location">
    <subcellularLocation>
        <location evidence="1">Membrane</location>
        <topology evidence="1">Multi-pass membrane protein</topology>
    </subcellularLocation>
</comment>
<feature type="transmembrane region" description="Helical" evidence="9">
    <location>
        <begin position="220"/>
        <end position="243"/>
    </location>
</feature>
<evidence type="ECO:0000256" key="9">
    <source>
        <dbReference type="SAM" id="Phobius"/>
    </source>
</evidence>
<dbReference type="InterPro" id="IPR020966">
    <property type="entry name" value="ALMT"/>
</dbReference>
<proteinExistence type="inferred from homology"/>
<feature type="transmembrane region" description="Helical" evidence="9">
    <location>
        <begin position="161"/>
        <end position="178"/>
    </location>
</feature>
<keyword evidence="10" id="KW-1185">Reference proteome</keyword>
<feature type="transmembrane region" description="Helical" evidence="9">
    <location>
        <begin position="190"/>
        <end position="208"/>
    </location>
</feature>
<gene>
    <name evidence="11" type="primary">LOC120263871</name>
</gene>
<accession>A0AB40BKI8</accession>
<dbReference type="Pfam" id="PF11744">
    <property type="entry name" value="ALMT"/>
    <property type="match status" value="1"/>
</dbReference>
<evidence type="ECO:0000256" key="6">
    <source>
        <dbReference type="ARBA" id="ARBA00023065"/>
    </source>
</evidence>
<keyword evidence="8" id="KW-0407">Ion channel</keyword>
<feature type="transmembrane region" description="Helical" evidence="9">
    <location>
        <begin position="80"/>
        <end position="98"/>
    </location>
</feature>
<protein>
    <submittedName>
        <fullName evidence="11">Aluminum-activated malate transporter 8-like</fullName>
    </submittedName>
</protein>
<dbReference type="AlphaFoldDB" id="A0AB40BKI8"/>
<reference evidence="11" key="1">
    <citation type="submission" date="2025-08" db="UniProtKB">
        <authorList>
            <consortium name="RefSeq"/>
        </authorList>
    </citation>
    <scope>IDENTIFICATION</scope>
</reference>
<comment type="similarity">
    <text evidence="2">Belongs to the aromatic acid exporter (TC 2.A.85) family.</text>
</comment>
<organism evidence="10 11">
    <name type="scientific">Dioscorea cayennensis subsp. rotundata</name>
    <name type="common">White Guinea yam</name>
    <name type="synonym">Dioscorea rotundata</name>
    <dbReference type="NCBI Taxonomy" id="55577"/>
    <lineage>
        <taxon>Eukaryota</taxon>
        <taxon>Viridiplantae</taxon>
        <taxon>Streptophyta</taxon>
        <taxon>Embryophyta</taxon>
        <taxon>Tracheophyta</taxon>
        <taxon>Spermatophyta</taxon>
        <taxon>Magnoliopsida</taxon>
        <taxon>Liliopsida</taxon>
        <taxon>Dioscoreales</taxon>
        <taxon>Dioscoreaceae</taxon>
        <taxon>Dioscorea</taxon>
    </lineage>
</organism>
<evidence type="ECO:0000256" key="4">
    <source>
        <dbReference type="ARBA" id="ARBA00022692"/>
    </source>
</evidence>
<dbReference type="GO" id="GO:0016020">
    <property type="term" value="C:membrane"/>
    <property type="evidence" value="ECO:0007669"/>
    <property type="project" value="UniProtKB-SubCell"/>
</dbReference>
<dbReference type="GO" id="GO:0034220">
    <property type="term" value="P:monoatomic ion transmembrane transport"/>
    <property type="evidence" value="ECO:0007669"/>
    <property type="project" value="UniProtKB-KW"/>
</dbReference>
<evidence type="ECO:0000256" key="2">
    <source>
        <dbReference type="ARBA" id="ARBA00007079"/>
    </source>
</evidence>